<dbReference type="PANTHER" id="PTHR23310:SF105">
    <property type="entry name" value="ACYL-COA-BINDING DOMAIN-CONTAINING PROTEIN 5"/>
    <property type="match status" value="1"/>
</dbReference>
<feature type="chain" id="PRO_5044011017" evidence="4">
    <location>
        <begin position="19"/>
        <end position="499"/>
    </location>
</feature>
<dbReference type="PROSITE" id="PS51228">
    <property type="entry name" value="ACB_2"/>
    <property type="match status" value="1"/>
</dbReference>
<keyword evidence="7" id="KW-1185">Reference proteome</keyword>
<keyword evidence="2" id="KW-0446">Lipid-binding</keyword>
<feature type="signal peptide" evidence="4">
    <location>
        <begin position="1"/>
        <end position="18"/>
    </location>
</feature>
<proteinExistence type="inferred from homology"/>
<dbReference type="GO" id="GO:0006631">
    <property type="term" value="P:fatty acid metabolic process"/>
    <property type="evidence" value="ECO:0007669"/>
    <property type="project" value="TreeGrafter"/>
</dbReference>
<comment type="similarity">
    <text evidence="1">Belongs to the ACBP family.</text>
</comment>
<dbReference type="PANTHER" id="PTHR23310">
    <property type="entry name" value="ACYL-COA-BINDING PROTEIN, ACBP"/>
    <property type="match status" value="1"/>
</dbReference>
<organism evidence="6 7">
    <name type="scientific">Lithospermum erythrorhizon</name>
    <name type="common">Purple gromwell</name>
    <name type="synonym">Lithospermum officinale var. erythrorhizon</name>
    <dbReference type="NCBI Taxonomy" id="34254"/>
    <lineage>
        <taxon>Eukaryota</taxon>
        <taxon>Viridiplantae</taxon>
        <taxon>Streptophyta</taxon>
        <taxon>Embryophyta</taxon>
        <taxon>Tracheophyta</taxon>
        <taxon>Spermatophyta</taxon>
        <taxon>Magnoliopsida</taxon>
        <taxon>eudicotyledons</taxon>
        <taxon>Gunneridae</taxon>
        <taxon>Pentapetalae</taxon>
        <taxon>asterids</taxon>
        <taxon>lamiids</taxon>
        <taxon>Boraginales</taxon>
        <taxon>Boraginaceae</taxon>
        <taxon>Boraginoideae</taxon>
        <taxon>Lithospermeae</taxon>
        <taxon>Lithospermum</taxon>
    </lineage>
</organism>
<dbReference type="AlphaFoldDB" id="A0AAV3R9K5"/>
<dbReference type="Pfam" id="PF00887">
    <property type="entry name" value="ACBP"/>
    <property type="match status" value="1"/>
</dbReference>
<feature type="compositionally biased region" description="Basic and acidic residues" evidence="3">
    <location>
        <begin position="472"/>
        <end position="481"/>
    </location>
</feature>
<dbReference type="InterPro" id="IPR000582">
    <property type="entry name" value="Acyl-CoA-binding_protein"/>
</dbReference>
<accession>A0AAV3R9K5</accession>
<dbReference type="Proteomes" id="UP001454036">
    <property type="component" value="Unassembled WGS sequence"/>
</dbReference>
<sequence length="499" mass="56510">MMGFHDLIMAALFGLVFACVIAKFVSVGFYESKVKVDANKVVKVVEHVNLGNALKVRRSRSKKRVTFVDDVVVRHVDKLGFEEGGEGICEEIKRVVFSGEEGVIVEGKSEKDWIFKCFDEKNVYGHGKNIIYSDEWNKGMLYEALEREIIGETNDIDIFDQHLSIEEENVIKGSNTENVEILKCVDEQRVNEEGKMFYMLEAGFGLECFNQESDCSVNIDEPFSVNEEKLRIGAMDDLTIEEKVSKEETSTSGSVLEGSVVDEKMNNEGFSSQSSVEFVSKHATLDQKEDYIVERLNEHMEGKLGGRDEEESRVEVLGGNVEGELSKKDNQRVTKNEDVVIDEEDDDWEGIERTELEKVFAEAVNYVEFGLQGKDDHQLAKLGSEVQMQLYGLHKIAVQGSCHQAQPMALNFFARAKWNAWQKLGTMTPEVAMEEYIKLLTKNFPEWVQHFDDMTSILHQEDVGQSSLESGTSHDADHRCSLQDIQPNLLPEQTQIGEK</sequence>
<feature type="region of interest" description="Disordered" evidence="3">
    <location>
        <begin position="462"/>
        <end position="499"/>
    </location>
</feature>
<evidence type="ECO:0000256" key="4">
    <source>
        <dbReference type="SAM" id="SignalP"/>
    </source>
</evidence>
<dbReference type="InterPro" id="IPR035984">
    <property type="entry name" value="Acyl-CoA-binding_sf"/>
</dbReference>
<dbReference type="Gene3D" id="1.20.80.10">
    <property type="match status" value="1"/>
</dbReference>
<gene>
    <name evidence="6" type="ORF">LIER_26350</name>
</gene>
<evidence type="ECO:0000256" key="2">
    <source>
        <dbReference type="ARBA" id="ARBA00023121"/>
    </source>
</evidence>
<protein>
    <submittedName>
        <fullName evidence="6">Transfer/carrier protein</fullName>
    </submittedName>
</protein>
<feature type="domain" description="ACB" evidence="5">
    <location>
        <begin position="356"/>
        <end position="449"/>
    </location>
</feature>
<evidence type="ECO:0000256" key="3">
    <source>
        <dbReference type="SAM" id="MobiDB-lite"/>
    </source>
</evidence>
<feature type="compositionally biased region" description="Polar residues" evidence="3">
    <location>
        <begin position="483"/>
        <end position="499"/>
    </location>
</feature>
<dbReference type="GO" id="GO:0000062">
    <property type="term" value="F:fatty-acyl-CoA binding"/>
    <property type="evidence" value="ECO:0007669"/>
    <property type="project" value="InterPro"/>
</dbReference>
<evidence type="ECO:0000259" key="5">
    <source>
        <dbReference type="PROSITE" id="PS51228"/>
    </source>
</evidence>
<evidence type="ECO:0000313" key="6">
    <source>
        <dbReference type="EMBL" id="GAA0172545.1"/>
    </source>
</evidence>
<comment type="caution">
    <text evidence="6">The sequence shown here is derived from an EMBL/GenBank/DDBJ whole genome shotgun (WGS) entry which is preliminary data.</text>
</comment>
<reference evidence="6 7" key="1">
    <citation type="submission" date="2024-01" db="EMBL/GenBank/DDBJ databases">
        <title>The complete chloroplast genome sequence of Lithospermum erythrorhizon: insights into the phylogenetic relationship among Boraginaceae species and the maternal lineages of purple gromwells.</title>
        <authorList>
            <person name="Okada T."/>
            <person name="Watanabe K."/>
        </authorList>
    </citation>
    <scope>NUCLEOTIDE SEQUENCE [LARGE SCALE GENOMIC DNA]</scope>
</reference>
<dbReference type="SUPFAM" id="SSF47027">
    <property type="entry name" value="Acyl-CoA binding protein"/>
    <property type="match status" value="1"/>
</dbReference>
<evidence type="ECO:0000313" key="7">
    <source>
        <dbReference type="Proteomes" id="UP001454036"/>
    </source>
</evidence>
<name>A0AAV3R9K5_LITER</name>
<dbReference type="EMBL" id="BAABME010008179">
    <property type="protein sequence ID" value="GAA0172545.1"/>
    <property type="molecule type" value="Genomic_DNA"/>
</dbReference>
<evidence type="ECO:0000256" key="1">
    <source>
        <dbReference type="ARBA" id="ARBA00005567"/>
    </source>
</evidence>
<keyword evidence="4" id="KW-0732">Signal</keyword>
<dbReference type="InterPro" id="IPR014352">
    <property type="entry name" value="FERM/acyl-CoA-bd_prot_sf"/>
</dbReference>